<proteinExistence type="predicted"/>
<dbReference type="Proteomes" id="UP001162483">
    <property type="component" value="Unassembled WGS sequence"/>
</dbReference>
<keyword evidence="2" id="KW-1185">Reference proteome</keyword>
<dbReference type="EMBL" id="CATNWA010006671">
    <property type="protein sequence ID" value="CAI9552593.1"/>
    <property type="molecule type" value="Genomic_DNA"/>
</dbReference>
<sequence length="52" mass="6045">MDTNMTTNQKASQCRAIDVEAKHFYFLPSHENMQVLTDSFSFVSTSRRIRTC</sequence>
<gene>
    <name evidence="1" type="ORF">SPARVUS_LOCUS3910554</name>
</gene>
<organism evidence="1 2">
    <name type="scientific">Staurois parvus</name>
    <dbReference type="NCBI Taxonomy" id="386267"/>
    <lineage>
        <taxon>Eukaryota</taxon>
        <taxon>Metazoa</taxon>
        <taxon>Chordata</taxon>
        <taxon>Craniata</taxon>
        <taxon>Vertebrata</taxon>
        <taxon>Euteleostomi</taxon>
        <taxon>Amphibia</taxon>
        <taxon>Batrachia</taxon>
        <taxon>Anura</taxon>
        <taxon>Neobatrachia</taxon>
        <taxon>Ranoidea</taxon>
        <taxon>Ranidae</taxon>
        <taxon>Staurois</taxon>
    </lineage>
</organism>
<accession>A0ABN9BXX7</accession>
<reference evidence="1" key="1">
    <citation type="submission" date="2023-05" db="EMBL/GenBank/DDBJ databases">
        <authorList>
            <person name="Stuckert A."/>
        </authorList>
    </citation>
    <scope>NUCLEOTIDE SEQUENCE</scope>
</reference>
<comment type="caution">
    <text evidence="1">The sequence shown here is derived from an EMBL/GenBank/DDBJ whole genome shotgun (WGS) entry which is preliminary data.</text>
</comment>
<protein>
    <submittedName>
        <fullName evidence="1">Uncharacterized protein</fullName>
    </submittedName>
</protein>
<evidence type="ECO:0000313" key="1">
    <source>
        <dbReference type="EMBL" id="CAI9552593.1"/>
    </source>
</evidence>
<evidence type="ECO:0000313" key="2">
    <source>
        <dbReference type="Proteomes" id="UP001162483"/>
    </source>
</evidence>
<name>A0ABN9BXX7_9NEOB</name>